<feature type="compositionally biased region" description="Acidic residues" evidence="1">
    <location>
        <begin position="67"/>
        <end position="87"/>
    </location>
</feature>
<dbReference type="OrthoDB" id="4779883at2759"/>
<feature type="region of interest" description="Disordered" evidence="1">
    <location>
        <begin position="50"/>
        <end position="115"/>
    </location>
</feature>
<protein>
    <submittedName>
        <fullName evidence="2">Uncharacterized protein</fullName>
    </submittedName>
</protein>
<proteinExistence type="predicted"/>
<accession>A0A7C8N3F5</accession>
<sequence length="487" mass="53821">MSELLSLIDVPAIPSTMDSIYTSSSDPLTLTAASLHKILRRTRSGGYPSSFQGFRKLVTPDKSEYESGGESEEENEDESEDESWDEGEYARSRTNSPVRANSKRRRSAAGTPYPGLAVESHAIDTVRPVMYLALRCGIEPHRAIVVRREAERGDVTIDLMLAVLDEAKVASMISGVAVTIKGASPYITKGAFRLSSDTRLEEFRFPKYRSQPEPTWRPGDGFSDDEAKLDSVFPMKGKRKRKWPRPHSALGQLSLETENTGYDSVAGVTPSWPRSIGSHGSEGRAHRTEVRELWPTRENFMESPIVKQLRKTGAKKSSIVGSTPSLNLGFMTLSKPQMKQAVPRKRQASDFENFGKRKGKPRSCHRTVLQGHGPDINDEENMKERNGMYEQPGDESERESVADEELGDTRTAMCSLEGSDNGSVILGESISDGEDEGMQNTVPDSQSDEESSRGLGISKGYEAYLTDLARRSLSNCRAPVEDTMSHS</sequence>
<feature type="compositionally biased region" description="Acidic residues" evidence="1">
    <location>
        <begin position="392"/>
        <end position="406"/>
    </location>
</feature>
<evidence type="ECO:0000313" key="3">
    <source>
        <dbReference type="Proteomes" id="UP000481858"/>
    </source>
</evidence>
<comment type="caution">
    <text evidence="2">The sequence shown here is derived from an EMBL/GenBank/DDBJ whole genome shotgun (WGS) entry which is preliminary data.</text>
</comment>
<dbReference type="AlphaFoldDB" id="A0A7C8N3F5"/>
<dbReference type="Proteomes" id="UP000481858">
    <property type="component" value="Unassembled WGS sequence"/>
</dbReference>
<evidence type="ECO:0000256" key="1">
    <source>
        <dbReference type="SAM" id="MobiDB-lite"/>
    </source>
</evidence>
<keyword evidence="3" id="KW-1185">Reference proteome</keyword>
<organism evidence="2 3">
    <name type="scientific">Xylaria multiplex</name>
    <dbReference type="NCBI Taxonomy" id="323545"/>
    <lineage>
        <taxon>Eukaryota</taxon>
        <taxon>Fungi</taxon>
        <taxon>Dikarya</taxon>
        <taxon>Ascomycota</taxon>
        <taxon>Pezizomycotina</taxon>
        <taxon>Sordariomycetes</taxon>
        <taxon>Xylariomycetidae</taxon>
        <taxon>Xylariales</taxon>
        <taxon>Xylariaceae</taxon>
        <taxon>Xylaria</taxon>
    </lineage>
</organism>
<dbReference type="EMBL" id="WUBL01000069">
    <property type="protein sequence ID" value="KAF2967396.1"/>
    <property type="molecule type" value="Genomic_DNA"/>
</dbReference>
<name>A0A7C8N3F5_9PEZI</name>
<reference evidence="2 3" key="1">
    <citation type="submission" date="2019-12" db="EMBL/GenBank/DDBJ databases">
        <title>Draft genome sequence of the ascomycete Xylaria multiplex DSM 110363.</title>
        <authorList>
            <person name="Buettner E."/>
            <person name="Kellner H."/>
        </authorList>
    </citation>
    <scope>NUCLEOTIDE SEQUENCE [LARGE SCALE GENOMIC DNA]</scope>
    <source>
        <strain evidence="2 3">DSM 110363</strain>
    </source>
</reference>
<gene>
    <name evidence="2" type="ORF">GQX73_g6218</name>
</gene>
<evidence type="ECO:0000313" key="2">
    <source>
        <dbReference type="EMBL" id="KAF2967396.1"/>
    </source>
</evidence>
<feature type="region of interest" description="Disordered" evidence="1">
    <location>
        <begin position="353"/>
        <end position="458"/>
    </location>
</feature>
<dbReference type="InParanoid" id="A0A7C8N3F5"/>
<feature type="compositionally biased region" description="Basic residues" evidence="1">
    <location>
        <begin position="356"/>
        <end position="365"/>
    </location>
</feature>